<reference evidence="3" key="1">
    <citation type="journal article" date="2018" name="DNA Res.">
        <title>Multiple hybrid de novo genome assembly of finger millet, an orphan allotetraploid crop.</title>
        <authorList>
            <person name="Hatakeyama M."/>
            <person name="Aluri S."/>
            <person name="Balachadran M.T."/>
            <person name="Sivarajan S.R."/>
            <person name="Patrignani A."/>
            <person name="Gruter S."/>
            <person name="Poveda L."/>
            <person name="Shimizu-Inatsugi R."/>
            <person name="Baeten J."/>
            <person name="Francoijs K.J."/>
            <person name="Nataraja K.N."/>
            <person name="Reddy Y.A.N."/>
            <person name="Phadnis S."/>
            <person name="Ravikumar R.L."/>
            <person name="Schlapbach R."/>
            <person name="Sreeman S.M."/>
            <person name="Shimizu K.K."/>
        </authorList>
    </citation>
    <scope>NUCLEOTIDE SEQUENCE</scope>
</reference>
<gene>
    <name evidence="3" type="primary">ga25069</name>
    <name evidence="3" type="ORF">PR202_ga25069</name>
</gene>
<accession>A0AAV5DAE2</accession>
<proteinExistence type="predicted"/>
<dbReference type="EMBL" id="BQKI01000013">
    <property type="protein sequence ID" value="GJN07251.1"/>
    <property type="molecule type" value="Genomic_DNA"/>
</dbReference>
<evidence type="ECO:0000313" key="4">
    <source>
        <dbReference type="Proteomes" id="UP001054889"/>
    </source>
</evidence>
<keyword evidence="2" id="KW-0732">Signal</keyword>
<comment type="caution">
    <text evidence="3">The sequence shown here is derived from an EMBL/GenBank/DDBJ whole genome shotgun (WGS) entry which is preliminary data.</text>
</comment>
<evidence type="ECO:0000256" key="1">
    <source>
        <dbReference type="SAM" id="MobiDB-lite"/>
    </source>
</evidence>
<feature type="chain" id="PRO_5043585201" evidence="2">
    <location>
        <begin position="31"/>
        <end position="132"/>
    </location>
</feature>
<evidence type="ECO:0000313" key="3">
    <source>
        <dbReference type="EMBL" id="GJN07251.1"/>
    </source>
</evidence>
<dbReference type="Proteomes" id="UP001054889">
    <property type="component" value="Unassembled WGS sequence"/>
</dbReference>
<name>A0AAV5DAE2_ELECO</name>
<evidence type="ECO:0000256" key="2">
    <source>
        <dbReference type="SAM" id="SignalP"/>
    </source>
</evidence>
<organism evidence="3 4">
    <name type="scientific">Eleusine coracana subsp. coracana</name>
    <dbReference type="NCBI Taxonomy" id="191504"/>
    <lineage>
        <taxon>Eukaryota</taxon>
        <taxon>Viridiplantae</taxon>
        <taxon>Streptophyta</taxon>
        <taxon>Embryophyta</taxon>
        <taxon>Tracheophyta</taxon>
        <taxon>Spermatophyta</taxon>
        <taxon>Magnoliopsida</taxon>
        <taxon>Liliopsida</taxon>
        <taxon>Poales</taxon>
        <taxon>Poaceae</taxon>
        <taxon>PACMAD clade</taxon>
        <taxon>Chloridoideae</taxon>
        <taxon>Cynodonteae</taxon>
        <taxon>Eleusininae</taxon>
        <taxon>Eleusine</taxon>
    </lineage>
</organism>
<feature type="signal peptide" evidence="2">
    <location>
        <begin position="1"/>
        <end position="30"/>
    </location>
</feature>
<protein>
    <submittedName>
        <fullName evidence="3">Uncharacterized protein</fullName>
    </submittedName>
</protein>
<dbReference type="AlphaFoldDB" id="A0AAV5DAE2"/>
<keyword evidence="4" id="KW-1185">Reference proteome</keyword>
<feature type="region of interest" description="Disordered" evidence="1">
    <location>
        <begin position="113"/>
        <end position="132"/>
    </location>
</feature>
<reference evidence="3" key="2">
    <citation type="submission" date="2021-12" db="EMBL/GenBank/DDBJ databases">
        <title>Resequencing data analysis of finger millet.</title>
        <authorList>
            <person name="Hatakeyama M."/>
            <person name="Aluri S."/>
            <person name="Balachadran M.T."/>
            <person name="Sivarajan S.R."/>
            <person name="Poveda L."/>
            <person name="Shimizu-Inatsugi R."/>
            <person name="Schlapbach R."/>
            <person name="Sreeman S.M."/>
            <person name="Shimizu K.K."/>
        </authorList>
    </citation>
    <scope>NUCLEOTIDE SEQUENCE</scope>
</reference>
<sequence length="132" mass="14460">MASRPPTTLKLVVTATMFFALLLVGSSVVAQPPRAQSAMEEEDKVHDFLRVMDRAARYRRDCFGECAKSCYCADNPYSCLRDCMPTPPVGRCGATYDSVQGVFSSSASFSFRPEREDGMAGSGEELINSRPT</sequence>